<feature type="region of interest" description="Disordered" evidence="1">
    <location>
        <begin position="308"/>
        <end position="380"/>
    </location>
</feature>
<proteinExistence type="predicted"/>
<feature type="compositionally biased region" description="Polar residues" evidence="1">
    <location>
        <begin position="344"/>
        <end position="374"/>
    </location>
</feature>
<dbReference type="SUPFAM" id="SSF74924">
    <property type="entry name" value="Cap-Gly domain"/>
    <property type="match status" value="1"/>
</dbReference>
<feature type="compositionally biased region" description="Polar residues" evidence="1">
    <location>
        <begin position="609"/>
        <end position="624"/>
    </location>
</feature>
<gene>
    <name evidence="4" type="primary">KIF13B</name>
</gene>
<dbReference type="PANTHER" id="PTHR18916">
    <property type="entry name" value="DYNACTIN 1-RELATED MICROTUBULE-BINDING"/>
    <property type="match status" value="1"/>
</dbReference>
<dbReference type="RefSeq" id="XP_005429843.1">
    <property type="nucleotide sequence ID" value="XM_005429786.2"/>
</dbReference>
<evidence type="ECO:0000259" key="2">
    <source>
        <dbReference type="PROSITE" id="PS50245"/>
    </source>
</evidence>
<dbReference type="OrthoDB" id="3176171at2759"/>
<dbReference type="SMART" id="SM01052">
    <property type="entry name" value="CAP_GLY"/>
    <property type="match status" value="1"/>
</dbReference>
<dbReference type="Proteomes" id="UP000504602">
    <property type="component" value="Unplaced"/>
</dbReference>
<feature type="compositionally biased region" description="Polar residues" evidence="1">
    <location>
        <begin position="668"/>
        <end position="686"/>
    </location>
</feature>
<feature type="region of interest" description="Disordered" evidence="1">
    <location>
        <begin position="518"/>
        <end position="720"/>
    </location>
</feature>
<feature type="region of interest" description="Disordered" evidence="1">
    <location>
        <begin position="795"/>
        <end position="826"/>
    </location>
</feature>
<dbReference type="AlphaFoldDB" id="A0A6I9HUT3"/>
<keyword evidence="3" id="KW-1185">Reference proteome</keyword>
<dbReference type="InterPro" id="IPR022164">
    <property type="entry name" value="Kinesin-like"/>
</dbReference>
<feature type="compositionally biased region" description="Basic and acidic residues" evidence="1">
    <location>
        <begin position="548"/>
        <end position="563"/>
    </location>
</feature>
<accession>A0A6I9HUT3</accession>
<name>A0A6I9HUT3_GEOFO</name>
<dbReference type="Pfam" id="PF01302">
    <property type="entry name" value="CAP_GLY"/>
    <property type="match status" value="1"/>
</dbReference>
<dbReference type="InParanoid" id="A0A6I9HUT3"/>
<sequence>EEEDEMDSYQDRDLERLRRKWLCALTKRQEYLDQQLQKLVGKPDKTEDDADREAQLLEMRLTLTEERNAVMVPSAGSGIPGAPAEWTPVAGMETHIPVIFLDLNADDFSSQDNLDDPEAGGWDATLVAEEEEEFFELQIVKHHDSEVKAEASWDSTVHDCIQLSKGTAAEERVYLIVRATVQLSHPAEMQLVLRKRICVNVYGRQGFAQSFLRRMSPRSSIPGCGVTFEIVSNIPEDAQGAEEREALARMAANVEDAASADSEAYIEKYLRSVLAVENILTLDRLRQEVAVKEQLMGKGKLYRRSLSSPNVNRLSASRQDLAPPYNLSSNRSPKVPAEGRWESQQDVSQGATNSSRGISPSRTSLPGSGQQNHSPDPGIASLAASYLNPVKSLVPQMPKLLKSLFPVRDEKKGRQSSPLAQQAVPRIMVQSASLEASAARIKQVNQEEAAKQPLETVAQTPEADKSLEKTPKVPLQQPTGDTQAQDCQEGPPSPLSEASSGYFSHSVSTATLSEALAAGSDAVAQPGGPAPAGSDSPAPAGAQLPSDVQDRAPESSLATKRENPPTFSLPNAPPRPRDSPEVVGKSCASPCPSEQGNEASAATDAKPLLSTSTPKESISKQSVESAGPARKKETSTGASELGFPKAHPDQPSAAASPFKIQKVKTSELRSFTSMLGSDPTSSLGTEEQQEGEKSTSSARGLNHNGSETAEEKLEVISDSEDANEIPEWLKEGEYVTVGANKTGTVRYIGPTDFQEGTWVGVELDLPSGKNDGSIGGKQYFRCNPGYGLLVKPGRVRRATGPARRRSSGLRLQGAENRRSGNFSGSASNLASLTALAKAEAGSTLRLEKSQKNAENRKSWAN</sequence>
<dbReference type="CTD" id="23303"/>
<feature type="region of interest" description="Disordered" evidence="1">
    <location>
        <begin position="840"/>
        <end position="861"/>
    </location>
</feature>
<feature type="compositionally biased region" description="Polar residues" evidence="1">
    <location>
        <begin position="308"/>
        <end position="318"/>
    </location>
</feature>
<feature type="non-terminal residue" evidence="4">
    <location>
        <position position="1"/>
    </location>
</feature>
<dbReference type="PROSITE" id="PS00845">
    <property type="entry name" value="CAP_GLY_1"/>
    <property type="match status" value="1"/>
</dbReference>
<dbReference type="Pfam" id="PF12473">
    <property type="entry name" value="DUF3694"/>
    <property type="match status" value="1"/>
</dbReference>
<dbReference type="GeneID" id="102041706"/>
<protein>
    <submittedName>
        <fullName evidence="4">Kinesin-like protein KIF13B</fullName>
    </submittedName>
</protein>
<dbReference type="KEGG" id="gfr:102041706"/>
<dbReference type="InterPro" id="IPR036859">
    <property type="entry name" value="CAP-Gly_dom_sf"/>
</dbReference>
<feature type="compositionally biased region" description="Polar residues" evidence="1">
    <location>
        <begin position="476"/>
        <end position="486"/>
    </location>
</feature>
<dbReference type="Gene3D" id="2.30.30.190">
    <property type="entry name" value="CAP Gly-rich-like domain"/>
    <property type="match status" value="1"/>
</dbReference>
<feature type="compositionally biased region" description="Basic and acidic residues" evidence="1">
    <location>
        <begin position="462"/>
        <end position="471"/>
    </location>
</feature>
<feature type="compositionally biased region" description="Low complexity" evidence="1">
    <location>
        <begin position="521"/>
        <end position="543"/>
    </location>
</feature>
<feature type="region of interest" description="Disordered" evidence="1">
    <location>
        <begin position="447"/>
        <end position="503"/>
    </location>
</feature>
<evidence type="ECO:0000313" key="4">
    <source>
        <dbReference type="RefSeq" id="XP_005429843.1"/>
    </source>
</evidence>
<feature type="compositionally biased region" description="Basic and acidic residues" evidence="1">
    <location>
        <begin position="845"/>
        <end position="861"/>
    </location>
</feature>
<feature type="compositionally biased region" description="Polar residues" evidence="1">
    <location>
        <begin position="694"/>
        <end position="707"/>
    </location>
</feature>
<dbReference type="PROSITE" id="PS50245">
    <property type="entry name" value="CAP_GLY_2"/>
    <property type="match status" value="1"/>
</dbReference>
<reference evidence="4" key="1">
    <citation type="submission" date="2025-08" db="UniProtKB">
        <authorList>
            <consortium name="RefSeq"/>
        </authorList>
    </citation>
    <scope>IDENTIFICATION</scope>
</reference>
<dbReference type="FunFam" id="2.30.30.190:FF:000009">
    <property type="entry name" value="Kinesin family member 13B"/>
    <property type="match status" value="1"/>
</dbReference>
<dbReference type="InterPro" id="IPR000938">
    <property type="entry name" value="CAP-Gly_domain"/>
</dbReference>
<evidence type="ECO:0000256" key="1">
    <source>
        <dbReference type="SAM" id="MobiDB-lite"/>
    </source>
</evidence>
<evidence type="ECO:0000313" key="3">
    <source>
        <dbReference type="Proteomes" id="UP000504602"/>
    </source>
</evidence>
<organism evidence="3 4">
    <name type="scientific">Geospiza fortis</name>
    <name type="common">Medium ground-finch</name>
    <dbReference type="NCBI Taxonomy" id="48883"/>
    <lineage>
        <taxon>Eukaryota</taxon>
        <taxon>Metazoa</taxon>
        <taxon>Chordata</taxon>
        <taxon>Craniata</taxon>
        <taxon>Vertebrata</taxon>
        <taxon>Euteleostomi</taxon>
        <taxon>Archelosauria</taxon>
        <taxon>Archosauria</taxon>
        <taxon>Dinosauria</taxon>
        <taxon>Saurischia</taxon>
        <taxon>Theropoda</taxon>
        <taxon>Coelurosauria</taxon>
        <taxon>Aves</taxon>
        <taxon>Neognathae</taxon>
        <taxon>Neoaves</taxon>
        <taxon>Telluraves</taxon>
        <taxon>Australaves</taxon>
        <taxon>Passeriformes</taxon>
        <taxon>Thraupidae</taxon>
        <taxon>Geospiza</taxon>
    </lineage>
</organism>
<feature type="compositionally biased region" description="Basic residues" evidence="1">
    <location>
        <begin position="795"/>
        <end position="807"/>
    </location>
</feature>
<feature type="domain" description="CAP-Gly" evidence="2">
    <location>
        <begin position="749"/>
        <end position="791"/>
    </location>
</feature>